<evidence type="ECO:0000259" key="3">
    <source>
        <dbReference type="PROSITE" id="PS50093"/>
    </source>
</evidence>
<evidence type="ECO:0000259" key="4">
    <source>
        <dbReference type="PROSITE" id="PS50825"/>
    </source>
</evidence>
<protein>
    <submittedName>
        <fullName evidence="6">Gliding motility-associated-like protein</fullName>
    </submittedName>
</protein>
<keyword evidence="1" id="KW-0677">Repeat</keyword>
<dbReference type="PROSITE" id="PS50093">
    <property type="entry name" value="PKD"/>
    <property type="match status" value="1"/>
</dbReference>
<dbReference type="InterPro" id="IPR000601">
    <property type="entry name" value="PKD_dom"/>
</dbReference>
<dbReference type="NCBIfam" id="TIGR04131">
    <property type="entry name" value="Bac_Flav_CTERM"/>
    <property type="match status" value="1"/>
</dbReference>
<dbReference type="Gene3D" id="2.60.40.10">
    <property type="entry name" value="Immunoglobulins"/>
    <property type="match status" value="8"/>
</dbReference>
<dbReference type="Pfam" id="PF13585">
    <property type="entry name" value="CHU_C"/>
    <property type="match status" value="1"/>
</dbReference>
<dbReference type="PANTHER" id="PTHR24273">
    <property type="entry name" value="FI04643P-RELATED"/>
    <property type="match status" value="1"/>
</dbReference>
<feature type="domain" description="HYR" evidence="4">
    <location>
        <begin position="2598"/>
        <end position="2681"/>
    </location>
</feature>
<comment type="caution">
    <text evidence="6">The sequence shown here is derived from an EMBL/GenBank/DDBJ whole genome shotgun (WGS) entry which is preliminary data.</text>
</comment>
<feature type="domain" description="Ig-like" evidence="5">
    <location>
        <begin position="1607"/>
        <end position="1695"/>
    </location>
</feature>
<dbReference type="InterPro" id="IPR007110">
    <property type="entry name" value="Ig-like_dom"/>
</dbReference>
<dbReference type="RefSeq" id="WP_108171355.1">
    <property type="nucleotide sequence ID" value="NZ_QBKQ01000002.1"/>
</dbReference>
<feature type="domain" description="HYR" evidence="4">
    <location>
        <begin position="2348"/>
        <end position="2433"/>
    </location>
</feature>
<feature type="signal peptide" evidence="2">
    <location>
        <begin position="1"/>
        <end position="21"/>
    </location>
</feature>
<dbReference type="SMART" id="SM00089">
    <property type="entry name" value="PKD"/>
    <property type="match status" value="21"/>
</dbReference>
<feature type="domain" description="HYR" evidence="4">
    <location>
        <begin position="2096"/>
        <end position="2181"/>
    </location>
</feature>
<reference evidence="6 7" key="1">
    <citation type="submission" date="2018-04" db="EMBL/GenBank/DDBJ databases">
        <title>Genomic Encyclopedia of Archaeal and Bacterial Type Strains, Phase II (KMG-II): from individual species to whole genera.</title>
        <authorList>
            <person name="Goeker M."/>
        </authorList>
    </citation>
    <scope>NUCLEOTIDE SEQUENCE [LARGE SCALE GENOMIC DNA]</scope>
    <source>
        <strain evidence="6 7">DSM 23082</strain>
    </source>
</reference>
<evidence type="ECO:0000313" key="6">
    <source>
        <dbReference type="EMBL" id="PTX42878.1"/>
    </source>
</evidence>
<dbReference type="Gene3D" id="3.40.50.11700">
    <property type="match status" value="10"/>
</dbReference>
<gene>
    <name evidence="6" type="ORF">C8P64_1400</name>
</gene>
<organism evidence="6 7">
    <name type="scientific">Christiangramia gaetbulicola</name>
    <dbReference type="NCBI Taxonomy" id="703340"/>
    <lineage>
        <taxon>Bacteria</taxon>
        <taxon>Pseudomonadati</taxon>
        <taxon>Bacteroidota</taxon>
        <taxon>Flavobacteriia</taxon>
        <taxon>Flavobacteriales</taxon>
        <taxon>Flavobacteriaceae</taxon>
        <taxon>Christiangramia</taxon>
    </lineage>
</organism>
<dbReference type="OrthoDB" id="607469at2"/>
<dbReference type="EMBL" id="QBKQ01000002">
    <property type="protein sequence ID" value="PTX42878.1"/>
    <property type="molecule type" value="Genomic_DNA"/>
</dbReference>
<proteinExistence type="predicted"/>
<accession>A0A2T6AGB3</accession>
<dbReference type="SUPFAM" id="SSF49299">
    <property type="entry name" value="PKD domain"/>
    <property type="match status" value="15"/>
</dbReference>
<dbReference type="Proteomes" id="UP000244174">
    <property type="component" value="Unassembled WGS sequence"/>
</dbReference>
<dbReference type="InterPro" id="IPR035986">
    <property type="entry name" value="PKD_dom_sf"/>
</dbReference>
<feature type="domain" description="Ig-like" evidence="5">
    <location>
        <begin position="1270"/>
        <end position="1374"/>
    </location>
</feature>
<dbReference type="PROSITE" id="PS50825">
    <property type="entry name" value="HYR"/>
    <property type="match status" value="5"/>
</dbReference>
<evidence type="ECO:0000256" key="2">
    <source>
        <dbReference type="SAM" id="SignalP"/>
    </source>
</evidence>
<sequence length="2950" mass="306198">MIWKTTISFFAALFLSIGINAQTSTPDLRDCKNPTGTTRWNCPSNNFTLDDVYLTLVDENGTPINTVSCQSGVLETASVYLNYTSNANSSIYQTRVFADLVIDGVAQDLNVYLGEVKPANAGTQSSKIYGPFKWECGTELRLENILIVWNPTFDNKISATNYECSSYGKSQCEFGTDTFIAAPLAVQFDYSVCRENGTTTVNYSSTTNGGKAPYTFSWDFTTNGSSDSNQANPTFTTTTTSNFTTTLTVTDTQGTISSFDVLIENPSELNVIGDVTNINCDASALGSIDIAISGGTQPFVVNWTGPNGFTSSTEDLTNLEAGSYTVTIEDTYGCTKSKTFTVSQDLKPIANAGGNREITCLNPSITLDGSGSSNNPNANLTYSWSGPDSYTASTEDAIVTVAGSYTLTVTDSNNGCSSSDTIIVSQDKNAPTATITGNEELTCTNTETTLDASGSTVQGTASYSWNTNTADGAQVGTSATLNVSAPGTYYVTVTDSDNGCSASTFVEVTQDITAVVADITGNEELTCTNTEITLDASGSTFQGPASYSWNTASANGAQVGTSSTLKVSAPGTYYVTVTDNDNGCSASTFVEVTQDITAVVADITGNEELTCANTEITLDASGSTFQGSASYSWNSGSAAGNQLGTSATLKVSTPGTYYVTVTDGDNGCSDTTSVQVTQDITPVTANITGNEELTCSNTSITLDASSSNVQANASYLWNNGATTSSIEVTAPGNYSVTVTDSDNGCSDTDSVQVTQDITEVTAVISGNEELTCANTSVKLDASSSNVQANASYLWNTGATTSSIEVTAPGNYSVTVTDGDNGCSDTASVEVTQDINAVSADINGNEELTCATTEITLDASGSSVQGTATYLWSNGATTSTIKVTEPGNYSVTVTDSDNGCSAETSVNVTQDITPVIAAITGNKELTCATTEITLDASTSTVQANASYLWNNGATTATIKVTEPGNYSVTVTDSDNGCFAETSVNVTQDITPVIADITGNEELTCATTEITLDASASTVQANASYLWNNGATTATITVTEPGNYSVTVTDSDNGCSDTASVEVTQDINAVSASITGNEELTCANTSITLDASSSNVQANASYLWNTGATTSSIEVTAPGNYSVTVTDGDNGCSDTASVEVTQDINAVSANISGNEELTCATTEVTLDASGSTVQGTASYAWNTGATTATITVTEPGDYSVTVTDSDNGCSAETSVNVTQDITPVVADITGNEELTCATSEITLDASGSTVQATASYEWNTGATTATITVTEPGDYTVTVTDSDNGCSAETTVTVTQDITPVVADITGNEELTCSTTEITLDASASTVQATASYSWTKDGDATVIGTNETLTVSETGMYYVTVTDSDNGCSDTASVEVTQDANLPVATITGNEELTCTTTEITLDASASTVQQTATYSWSRDTADGTVIGSEATLLVSEPGTYFVTVTDVENGCSTTDSVNVTQDITPVTTDITGNEELTCATTEVTLDASGSTVQGTASYEWNTGATTATIKVTEPGDYSVTVTDSDNGCSAETTVTVTQDITPVVADITGNEELTCATSEITLDASGSTVQATASYEWNTGATTATITVTEPGDYTVTVTDSDNGCSAEITVTVTQDITPVVADIIGNEELTCSTTEITLDASASTVQATASYAWIKDGDATVIGTNETLTVTETGMYYVTVTDSDNGCSDTASVEVTQDANLPVATITGNEELTCTTTEITLDASGSTVQQTATYSWSRDTADGSVIGSEATLLVSEPGTYFVTVTDAENGCSTTDSVNVTQDITPVTADITGNEELTCATTEVTLDASGSTVQGTASYEWNTGATTATITVTETGDYSVTVTDSDNGCSAEATVTVTQDITPVVADITGNETLNCTTTSITLDASGSTVQADASYLWSTGATTSSIEVTEPGDYSVTVTDSDNGCFAEATVSVEQNTITSEAIITGNEDLDCNNTSVTLDASTSTIQGTATYLWSTGATSASIEVTEAGDYSVTVTDSANGCSDETSVTINFIEDTEPPVITECAAVINTIADEGVCTASEVELGTLTATDNCPAELNITNDAPEVFPLGETTVTWTVTDAAGNSTTCEQIVNVIDTQAPVITACASNMMTVEADNGVCEASQVNLGMPTVSDNCTATADLTITNDAPEVFPLGETTVTWTITDAAGNSTTCEQIVNVIDTQEPVITVCASDMMTVEADNGVCEASQVDLGMPTVSDNCTATADLTITNDAPTVFALGETTVTWTITDAAGNSTTCEQIVNVIDTQAPIITACASDMMTVEADNGVCEASQVDLGMPTVSDNCTATADLTITNDAPTVFALGETTVTWTITDAAGNSTTCEQIVNVIDTQAPVITACAADIMTVEADNGVCEASQVDLGMPTVSDNCTATEDLTITNDAPSVFTLGETTVTWTITDAAGNSTTCEQIVNVIDTQAPVITACASDMMTVEADNGVCEASQVDLGMPVVSDNCTATADLTITNDAPTVFALGETTVTWTITDAAGNSTTCEQIVNVIDTQAPVFETVADINQNNDTGICGAVVNYDIPVATDNCGIESTTLTSGIASGEEFPIGTTTITYTATDGSGNTSTVSFDVTITDNEAPTIECPESFTVNVEFGTTSTIVTYNEVIASDNCGETTVTMTSGIASGGEFPVGDTVIEYTVVDANGNEATCEFTITVEEDPAPAPPAAPEPRIVAPTCENPFGSITITTENGVSFTIDGENFQDSGVFENIEPGTYQISVKDEFGQESEVITVVIEEPVAEEIEVTQAPDLYNDGNTPAFDLFDLLVGDVDESGTWIDNDNTGALDNGFIDPSIMEAGTYIFTYELDGFCPSSTQVSVTILEAIVLDCSVEDIKDGISKAVTPNGDNRNDFFEVNLDTECGFTYDLRIFNRWGAEVYTAQNYQNDWDGYSKSSFTSSNQLPSGTYYYILEIRNSEFQPIQGYIYLGTK</sequence>
<dbReference type="InterPro" id="IPR003410">
    <property type="entry name" value="HYR_dom"/>
</dbReference>
<feature type="chain" id="PRO_5015588354" evidence="2">
    <location>
        <begin position="22"/>
        <end position="2950"/>
    </location>
</feature>
<evidence type="ECO:0000259" key="5">
    <source>
        <dbReference type="PROSITE" id="PS50835"/>
    </source>
</evidence>
<dbReference type="Pfam" id="PF02494">
    <property type="entry name" value="HYR"/>
    <property type="match status" value="8"/>
</dbReference>
<evidence type="ECO:0000313" key="7">
    <source>
        <dbReference type="Proteomes" id="UP000244174"/>
    </source>
</evidence>
<name>A0A2T6AGB3_9FLAO</name>
<feature type="domain" description="HYR" evidence="4">
    <location>
        <begin position="2516"/>
        <end position="2597"/>
    </location>
</feature>
<evidence type="ECO:0000256" key="1">
    <source>
        <dbReference type="ARBA" id="ARBA00022737"/>
    </source>
</evidence>
<dbReference type="InterPro" id="IPR026341">
    <property type="entry name" value="T9SS_type_B"/>
</dbReference>
<dbReference type="PROSITE" id="PS50835">
    <property type="entry name" value="IG_LIKE"/>
    <property type="match status" value="4"/>
</dbReference>
<feature type="domain" description="Ig-like" evidence="5">
    <location>
        <begin position="1713"/>
        <end position="1779"/>
    </location>
</feature>
<feature type="domain" description="PKD" evidence="3">
    <location>
        <begin position="213"/>
        <end position="264"/>
    </location>
</feature>
<dbReference type="InterPro" id="IPR013783">
    <property type="entry name" value="Ig-like_fold"/>
</dbReference>
<keyword evidence="2" id="KW-0732">Signal</keyword>
<feature type="domain" description="HYR" evidence="4">
    <location>
        <begin position="2182"/>
        <end position="2265"/>
    </location>
</feature>
<keyword evidence="7" id="KW-1185">Reference proteome</keyword>
<dbReference type="InterPro" id="IPR022409">
    <property type="entry name" value="PKD/Chitinase_dom"/>
</dbReference>
<dbReference type="PANTHER" id="PTHR24273:SF32">
    <property type="entry name" value="HYALIN"/>
    <property type="match status" value="1"/>
</dbReference>
<feature type="domain" description="Ig-like" evidence="5">
    <location>
        <begin position="1392"/>
        <end position="1460"/>
    </location>
</feature>